<evidence type="ECO:0000313" key="6">
    <source>
        <dbReference type="EMBL" id="CFS18207.1"/>
    </source>
</evidence>
<evidence type="ECO:0000256" key="4">
    <source>
        <dbReference type="ARBA" id="ARBA00023002"/>
    </source>
</evidence>
<evidence type="ECO:0000256" key="3">
    <source>
        <dbReference type="ARBA" id="ARBA00022989"/>
    </source>
</evidence>
<keyword evidence="5" id="KW-0472">Membrane</keyword>
<keyword evidence="2" id="KW-0812">Transmembrane</keyword>
<sequence>MDPVYLDKNYGGILIIWDRLFGSFQPELFRPHYGLTKRVDTFNIWKLQTREYVAIVRDWRSATRLRDRLGYVFGPPGWEPRTIDKSNAAASLVTSR</sequence>
<evidence type="ECO:0000313" key="7">
    <source>
        <dbReference type="Proteomes" id="UP000046680"/>
    </source>
</evidence>
<protein>
    <submittedName>
        <fullName evidence="6">Sterol desaturase-like protein</fullName>
    </submittedName>
</protein>
<keyword evidence="4" id="KW-0560">Oxidoreductase</keyword>
<gene>
    <name evidence="6" type="ORF">ERS007657_04429</name>
</gene>
<organism evidence="6 7">
    <name type="scientific">Mycobacterium tuberculosis</name>
    <dbReference type="NCBI Taxonomy" id="1773"/>
    <lineage>
        <taxon>Bacteria</taxon>
        <taxon>Bacillati</taxon>
        <taxon>Actinomycetota</taxon>
        <taxon>Actinomycetes</taxon>
        <taxon>Mycobacteriales</taxon>
        <taxon>Mycobacteriaceae</taxon>
        <taxon>Mycobacterium</taxon>
        <taxon>Mycobacterium tuberculosis complex</taxon>
    </lineage>
</organism>
<evidence type="ECO:0000256" key="5">
    <source>
        <dbReference type="ARBA" id="ARBA00023136"/>
    </source>
</evidence>
<evidence type="ECO:0000256" key="1">
    <source>
        <dbReference type="ARBA" id="ARBA00004127"/>
    </source>
</evidence>
<reference evidence="6 7" key="1">
    <citation type="submission" date="2015-03" db="EMBL/GenBank/DDBJ databases">
        <authorList>
            <consortium name="Pathogen Informatics"/>
        </authorList>
    </citation>
    <scope>NUCLEOTIDE SEQUENCE [LARGE SCALE GENOMIC DNA]</scope>
    <source>
        <strain evidence="6 7">C09601061</strain>
    </source>
</reference>
<dbReference type="GO" id="GO:0016020">
    <property type="term" value="C:membrane"/>
    <property type="evidence" value="ECO:0007669"/>
    <property type="project" value="GOC"/>
</dbReference>
<dbReference type="GO" id="GO:0006643">
    <property type="term" value="P:membrane lipid metabolic process"/>
    <property type="evidence" value="ECO:0007669"/>
    <property type="project" value="TreeGrafter"/>
</dbReference>
<dbReference type="GO" id="GO:0012505">
    <property type="term" value="C:endomembrane system"/>
    <property type="evidence" value="ECO:0007669"/>
    <property type="project" value="UniProtKB-SubCell"/>
</dbReference>
<dbReference type="EMBL" id="CGCX01003048">
    <property type="protein sequence ID" value="CFS18207.1"/>
    <property type="molecule type" value="Genomic_DNA"/>
</dbReference>
<dbReference type="Proteomes" id="UP000046680">
    <property type="component" value="Unassembled WGS sequence"/>
</dbReference>
<dbReference type="PANTHER" id="PTHR21624:SF1">
    <property type="entry name" value="ALKYLGLYCEROL MONOOXYGENASE"/>
    <property type="match status" value="1"/>
</dbReference>
<proteinExistence type="predicted"/>
<dbReference type="PANTHER" id="PTHR21624">
    <property type="entry name" value="STEROL DESATURASE-RELATED PROTEIN"/>
    <property type="match status" value="1"/>
</dbReference>
<dbReference type="InterPro" id="IPR051689">
    <property type="entry name" value="Sterol_desaturase/TMEM195"/>
</dbReference>
<comment type="subcellular location">
    <subcellularLocation>
        <location evidence="1">Endomembrane system</location>
        <topology evidence="1">Multi-pass membrane protein</topology>
    </subcellularLocation>
</comment>
<dbReference type="GO" id="GO:0050479">
    <property type="term" value="F:glyceryl-ether monooxygenase activity"/>
    <property type="evidence" value="ECO:0007669"/>
    <property type="project" value="TreeGrafter"/>
</dbReference>
<keyword evidence="3" id="KW-1133">Transmembrane helix</keyword>
<evidence type="ECO:0000256" key="2">
    <source>
        <dbReference type="ARBA" id="ARBA00022692"/>
    </source>
</evidence>
<name>A0A654U891_MYCTX</name>
<accession>A0A654U891</accession>
<dbReference type="AlphaFoldDB" id="A0A654U891"/>